<evidence type="ECO:0000313" key="2">
    <source>
        <dbReference type="Proteomes" id="UP000018144"/>
    </source>
</evidence>
<name>U4LNY5_PYROM</name>
<sequence>MNKLSEMVSSGPIMPPSTSVIMQNMYLDLFQPVFFPSPSEFSQPILDSFVAAQDELLEDNSLSTIAARTREISVDLDGAIREFRRNEAATMSTPEESTMDTASLSEVRKLRLRARMQTQSGAASGMSREQVLRKATERRERFDAEMTQLEEAALTEFKEGIRRAVAASAR</sequence>
<reference evidence="1 2" key="1">
    <citation type="journal article" date="2013" name="PLoS Genet.">
        <title>The genome and development-dependent transcriptomes of Pyronema confluens: a window into fungal evolution.</title>
        <authorList>
            <person name="Traeger S."/>
            <person name="Altegoer F."/>
            <person name="Freitag M."/>
            <person name="Gabaldon T."/>
            <person name="Kempken F."/>
            <person name="Kumar A."/>
            <person name="Marcet-Houben M."/>
            <person name="Poggeler S."/>
            <person name="Stajich J.E."/>
            <person name="Nowrousian M."/>
        </authorList>
    </citation>
    <scope>NUCLEOTIDE SEQUENCE [LARGE SCALE GENOMIC DNA]</scope>
    <source>
        <strain evidence="2">CBS 100304</strain>
        <tissue evidence="1">Vegetative mycelium</tissue>
    </source>
</reference>
<dbReference type="OMA" id="GQADGEM"/>
<dbReference type="EMBL" id="HF936249">
    <property type="protein sequence ID" value="CCX33851.1"/>
    <property type="molecule type" value="Genomic_DNA"/>
</dbReference>
<dbReference type="OrthoDB" id="5401853at2759"/>
<proteinExistence type="predicted"/>
<gene>
    <name evidence="1" type="ORF">PCON_02093</name>
</gene>
<organism evidence="1 2">
    <name type="scientific">Pyronema omphalodes (strain CBS 100304)</name>
    <name type="common">Pyronema confluens</name>
    <dbReference type="NCBI Taxonomy" id="1076935"/>
    <lineage>
        <taxon>Eukaryota</taxon>
        <taxon>Fungi</taxon>
        <taxon>Dikarya</taxon>
        <taxon>Ascomycota</taxon>
        <taxon>Pezizomycotina</taxon>
        <taxon>Pezizomycetes</taxon>
        <taxon>Pezizales</taxon>
        <taxon>Pyronemataceae</taxon>
        <taxon>Pyronema</taxon>
    </lineage>
</organism>
<dbReference type="eggNOG" id="ENOG502SWUE">
    <property type="taxonomic scope" value="Eukaryota"/>
</dbReference>
<accession>U4LNY5</accession>
<keyword evidence="2" id="KW-1185">Reference proteome</keyword>
<dbReference type="Proteomes" id="UP000018144">
    <property type="component" value="Unassembled WGS sequence"/>
</dbReference>
<dbReference type="AlphaFoldDB" id="U4LNY5"/>
<evidence type="ECO:0000313" key="1">
    <source>
        <dbReference type="EMBL" id="CCX33851.1"/>
    </source>
</evidence>
<protein>
    <submittedName>
        <fullName evidence="1">Uncharacterized protein</fullName>
    </submittedName>
</protein>